<dbReference type="STRING" id="905079.L1K2S7"/>
<dbReference type="InterPro" id="IPR013830">
    <property type="entry name" value="SGNH_hydro"/>
</dbReference>
<evidence type="ECO:0000256" key="1">
    <source>
        <dbReference type="SAM" id="SignalP"/>
    </source>
</evidence>
<dbReference type="OrthoDB" id="671439at2759"/>
<accession>L1K2S7</accession>
<evidence type="ECO:0000313" key="3">
    <source>
        <dbReference type="EMBL" id="EKX54673.1"/>
    </source>
</evidence>
<evidence type="ECO:0000259" key="2">
    <source>
        <dbReference type="Pfam" id="PF13472"/>
    </source>
</evidence>
<dbReference type="HOGENOM" id="CLU_1263635_0_0_1"/>
<reference evidence="3 5" key="1">
    <citation type="journal article" date="2012" name="Nature">
        <title>Algal genomes reveal evolutionary mosaicism and the fate of nucleomorphs.</title>
        <authorList>
            <consortium name="DOE Joint Genome Institute"/>
            <person name="Curtis B.A."/>
            <person name="Tanifuji G."/>
            <person name="Burki F."/>
            <person name="Gruber A."/>
            <person name="Irimia M."/>
            <person name="Maruyama S."/>
            <person name="Arias M.C."/>
            <person name="Ball S.G."/>
            <person name="Gile G.H."/>
            <person name="Hirakawa Y."/>
            <person name="Hopkins J.F."/>
            <person name="Kuo A."/>
            <person name="Rensing S.A."/>
            <person name="Schmutz J."/>
            <person name="Symeonidi A."/>
            <person name="Elias M."/>
            <person name="Eveleigh R.J."/>
            <person name="Herman E.K."/>
            <person name="Klute M.J."/>
            <person name="Nakayama T."/>
            <person name="Obornik M."/>
            <person name="Reyes-Prieto A."/>
            <person name="Armbrust E.V."/>
            <person name="Aves S.J."/>
            <person name="Beiko R.G."/>
            <person name="Coutinho P."/>
            <person name="Dacks J.B."/>
            <person name="Durnford D.G."/>
            <person name="Fast N.M."/>
            <person name="Green B.R."/>
            <person name="Grisdale C.J."/>
            <person name="Hempel F."/>
            <person name="Henrissat B."/>
            <person name="Hoppner M.P."/>
            <person name="Ishida K."/>
            <person name="Kim E."/>
            <person name="Koreny L."/>
            <person name="Kroth P.G."/>
            <person name="Liu Y."/>
            <person name="Malik S.B."/>
            <person name="Maier U.G."/>
            <person name="McRose D."/>
            <person name="Mock T."/>
            <person name="Neilson J.A."/>
            <person name="Onodera N.T."/>
            <person name="Poole A.M."/>
            <person name="Pritham E.J."/>
            <person name="Richards T.A."/>
            <person name="Rocap G."/>
            <person name="Roy S.W."/>
            <person name="Sarai C."/>
            <person name="Schaack S."/>
            <person name="Shirato S."/>
            <person name="Slamovits C.H."/>
            <person name="Spencer D.F."/>
            <person name="Suzuki S."/>
            <person name="Worden A.Z."/>
            <person name="Zauner S."/>
            <person name="Barry K."/>
            <person name="Bell C."/>
            <person name="Bharti A.K."/>
            <person name="Crow J.A."/>
            <person name="Grimwood J."/>
            <person name="Kramer R."/>
            <person name="Lindquist E."/>
            <person name="Lucas S."/>
            <person name="Salamov A."/>
            <person name="McFadden G.I."/>
            <person name="Lane C.E."/>
            <person name="Keeling P.J."/>
            <person name="Gray M.W."/>
            <person name="Grigoriev I.V."/>
            <person name="Archibald J.M."/>
        </authorList>
    </citation>
    <scope>NUCLEOTIDE SEQUENCE</scope>
    <source>
        <strain evidence="3 5">CCMP2712</strain>
    </source>
</reference>
<dbReference type="GO" id="GO:0016787">
    <property type="term" value="F:hydrolase activity"/>
    <property type="evidence" value="ECO:0007669"/>
    <property type="project" value="UniProtKB-KW"/>
</dbReference>
<dbReference type="EnsemblProtists" id="EKX54673">
    <property type="protein sequence ID" value="EKX54673"/>
    <property type="gene ID" value="GUITHDRAFT_132052"/>
</dbReference>
<dbReference type="GeneID" id="17311173"/>
<sequence length="219" mass="24205">MKSLHFLLLACVGLSMAASDDETKLIGRRPKIILFGDSITQQSTGAWGWATLLADLYTRKADVVVRGFNGYTTNIARTIIEQAADIKADGNSTLLTIFFGANDACEPGHDMHVELDDYGQNLRSIVNKCEQKLPGITIVIISPPPIDDDKIADRSYFNQILLVLTKHAHSYEFFLHPRQTGCTSPVKALEPFKHAGPLPKLRLFLRDGYFGASKGLRMA</sequence>
<evidence type="ECO:0000313" key="5">
    <source>
        <dbReference type="Proteomes" id="UP000011087"/>
    </source>
</evidence>
<dbReference type="EMBL" id="JH992967">
    <property type="protein sequence ID" value="EKX54673.1"/>
    <property type="molecule type" value="Genomic_DNA"/>
</dbReference>
<name>L1K2S7_GUITC</name>
<keyword evidence="5" id="KW-1185">Reference proteome</keyword>
<dbReference type="KEGG" id="gtt:GUITHDRAFT_132052"/>
<dbReference type="SUPFAM" id="SSF52266">
    <property type="entry name" value="SGNH hydrolase"/>
    <property type="match status" value="1"/>
</dbReference>
<dbReference type="AlphaFoldDB" id="L1K2S7"/>
<feature type="domain" description="SGNH hydrolase-type esterase" evidence="2">
    <location>
        <begin position="34"/>
        <end position="160"/>
    </location>
</feature>
<dbReference type="PANTHER" id="PTHR14209:SF19">
    <property type="entry name" value="ISOAMYL ACETATE-HYDROLYZING ESTERASE 1 HOMOLOG"/>
    <property type="match status" value="1"/>
</dbReference>
<protein>
    <submittedName>
        <fullName evidence="3">SGNH_hydrolase superfamily</fullName>
    </submittedName>
</protein>
<organism evidence="3">
    <name type="scientific">Guillardia theta (strain CCMP2712)</name>
    <name type="common">Cryptophyte</name>
    <dbReference type="NCBI Taxonomy" id="905079"/>
    <lineage>
        <taxon>Eukaryota</taxon>
        <taxon>Cryptophyceae</taxon>
        <taxon>Pyrenomonadales</taxon>
        <taxon>Geminigeraceae</taxon>
        <taxon>Guillardia</taxon>
    </lineage>
</organism>
<keyword evidence="3" id="KW-0378">Hydrolase</keyword>
<dbReference type="InterPro" id="IPR045136">
    <property type="entry name" value="Iah1-like"/>
</dbReference>
<keyword evidence="1" id="KW-0732">Signal</keyword>
<proteinExistence type="predicted"/>
<reference evidence="5" key="2">
    <citation type="submission" date="2012-11" db="EMBL/GenBank/DDBJ databases">
        <authorList>
            <person name="Kuo A."/>
            <person name="Curtis B.A."/>
            <person name="Tanifuji G."/>
            <person name="Burki F."/>
            <person name="Gruber A."/>
            <person name="Irimia M."/>
            <person name="Maruyama S."/>
            <person name="Arias M.C."/>
            <person name="Ball S.G."/>
            <person name="Gile G.H."/>
            <person name="Hirakawa Y."/>
            <person name="Hopkins J.F."/>
            <person name="Rensing S.A."/>
            <person name="Schmutz J."/>
            <person name="Symeonidi A."/>
            <person name="Elias M."/>
            <person name="Eveleigh R.J."/>
            <person name="Herman E.K."/>
            <person name="Klute M.J."/>
            <person name="Nakayama T."/>
            <person name="Obornik M."/>
            <person name="Reyes-Prieto A."/>
            <person name="Armbrust E.V."/>
            <person name="Aves S.J."/>
            <person name="Beiko R.G."/>
            <person name="Coutinho P."/>
            <person name="Dacks J.B."/>
            <person name="Durnford D.G."/>
            <person name="Fast N.M."/>
            <person name="Green B.R."/>
            <person name="Grisdale C."/>
            <person name="Hempe F."/>
            <person name="Henrissat B."/>
            <person name="Hoppner M.P."/>
            <person name="Ishida K.-I."/>
            <person name="Kim E."/>
            <person name="Koreny L."/>
            <person name="Kroth P.G."/>
            <person name="Liu Y."/>
            <person name="Malik S.-B."/>
            <person name="Maier U.G."/>
            <person name="McRose D."/>
            <person name="Mock T."/>
            <person name="Neilson J.A."/>
            <person name="Onodera N.T."/>
            <person name="Poole A.M."/>
            <person name="Pritham E.J."/>
            <person name="Richards T.A."/>
            <person name="Rocap G."/>
            <person name="Roy S.W."/>
            <person name="Sarai C."/>
            <person name="Schaack S."/>
            <person name="Shirato S."/>
            <person name="Slamovits C.H."/>
            <person name="Spencer D.F."/>
            <person name="Suzuki S."/>
            <person name="Worden A.Z."/>
            <person name="Zauner S."/>
            <person name="Barry K."/>
            <person name="Bell C."/>
            <person name="Bharti A.K."/>
            <person name="Crow J.A."/>
            <person name="Grimwood J."/>
            <person name="Kramer R."/>
            <person name="Lindquist E."/>
            <person name="Lucas S."/>
            <person name="Salamov A."/>
            <person name="McFadden G.I."/>
            <person name="Lane C.E."/>
            <person name="Keeling P.J."/>
            <person name="Gray M.W."/>
            <person name="Grigoriev I.V."/>
            <person name="Archibald J.M."/>
        </authorList>
    </citation>
    <scope>NUCLEOTIDE SEQUENCE</scope>
    <source>
        <strain evidence="5">CCMP2712</strain>
    </source>
</reference>
<reference evidence="4" key="3">
    <citation type="submission" date="2016-03" db="UniProtKB">
        <authorList>
            <consortium name="EnsemblProtists"/>
        </authorList>
    </citation>
    <scope>IDENTIFICATION</scope>
</reference>
<dbReference type="Proteomes" id="UP000011087">
    <property type="component" value="Unassembled WGS sequence"/>
</dbReference>
<dbReference type="InterPro" id="IPR036514">
    <property type="entry name" value="SGNH_hydro_sf"/>
</dbReference>
<dbReference type="Pfam" id="PF13472">
    <property type="entry name" value="Lipase_GDSL_2"/>
    <property type="match status" value="1"/>
</dbReference>
<dbReference type="RefSeq" id="XP_005841653.1">
    <property type="nucleotide sequence ID" value="XM_005841596.1"/>
</dbReference>
<gene>
    <name evidence="3" type="ORF">GUITHDRAFT_132052</name>
</gene>
<dbReference type="eggNOG" id="KOG3035">
    <property type="taxonomic scope" value="Eukaryota"/>
</dbReference>
<evidence type="ECO:0000313" key="4">
    <source>
        <dbReference type="EnsemblProtists" id="EKX54673"/>
    </source>
</evidence>
<feature type="signal peptide" evidence="1">
    <location>
        <begin position="1"/>
        <end position="17"/>
    </location>
</feature>
<dbReference type="PANTHER" id="PTHR14209">
    <property type="entry name" value="ISOAMYL ACETATE-HYDROLYZING ESTERASE 1"/>
    <property type="match status" value="1"/>
</dbReference>
<feature type="chain" id="PRO_5008772113" evidence="1">
    <location>
        <begin position="18"/>
        <end position="219"/>
    </location>
</feature>
<dbReference type="Gene3D" id="3.40.50.1110">
    <property type="entry name" value="SGNH hydrolase"/>
    <property type="match status" value="1"/>
</dbReference>
<dbReference type="PaxDb" id="55529-EKX54673"/>